<dbReference type="PROSITE" id="PS51257">
    <property type="entry name" value="PROKAR_LIPOPROTEIN"/>
    <property type="match status" value="1"/>
</dbReference>
<reference evidence="2" key="1">
    <citation type="submission" date="2020-10" db="EMBL/GenBank/DDBJ databases">
        <authorList>
            <person name="Gilroy R."/>
        </authorList>
    </citation>
    <scope>NUCLEOTIDE SEQUENCE</scope>
    <source>
        <strain evidence="2">B3-4054</strain>
    </source>
</reference>
<dbReference type="Proteomes" id="UP000823616">
    <property type="component" value="Unassembled WGS sequence"/>
</dbReference>
<gene>
    <name evidence="2" type="ORF">IAA96_03465</name>
</gene>
<reference evidence="2" key="2">
    <citation type="journal article" date="2021" name="PeerJ">
        <title>Extensive microbial diversity within the chicken gut microbiome revealed by metagenomics and culture.</title>
        <authorList>
            <person name="Gilroy R."/>
            <person name="Ravi A."/>
            <person name="Getino M."/>
            <person name="Pursley I."/>
            <person name="Horton D.L."/>
            <person name="Alikhan N.F."/>
            <person name="Baker D."/>
            <person name="Gharbi K."/>
            <person name="Hall N."/>
            <person name="Watson M."/>
            <person name="Adriaenssens E.M."/>
            <person name="Foster-Nyarko E."/>
            <person name="Jarju S."/>
            <person name="Secka A."/>
            <person name="Antonio M."/>
            <person name="Oren A."/>
            <person name="Chaudhuri R.R."/>
            <person name="La Ragione R."/>
            <person name="Hildebrand F."/>
            <person name="Pallen M.J."/>
        </authorList>
    </citation>
    <scope>NUCLEOTIDE SEQUENCE</scope>
    <source>
        <strain evidence="2">B3-4054</strain>
    </source>
</reference>
<proteinExistence type="predicted"/>
<sequence>MKLSCIFFPAVLIPVLLAFSACSPSLSVRIDGGESAAFAHSGFTLSLSPSAENLAQTLAGGQSLFDAGTIADGFARAGFPQPEDIRADGNGLRLSVSFGKIPLESHAVFQTGTGGARAFDLRPAEKTLNIRLTRGNVRQIADLLPAELFAYSDLFMAPVLTGEQLSENEYTALIGAAYGPRAEQEMREAVFTLTAECPAAVTEATALIQTGAGFQDAPDIQVETNGGQVCFRIPVARLLCLTQPVSLSVRWQ</sequence>
<evidence type="ECO:0000313" key="3">
    <source>
        <dbReference type="Proteomes" id="UP000823616"/>
    </source>
</evidence>
<evidence type="ECO:0008006" key="4">
    <source>
        <dbReference type="Google" id="ProtNLM"/>
    </source>
</evidence>
<comment type="caution">
    <text evidence="2">The sequence shown here is derived from an EMBL/GenBank/DDBJ whole genome shotgun (WGS) entry which is preliminary data.</text>
</comment>
<feature type="signal peptide" evidence="1">
    <location>
        <begin position="1"/>
        <end position="20"/>
    </location>
</feature>
<accession>A0A9D9END3</accession>
<evidence type="ECO:0000313" key="2">
    <source>
        <dbReference type="EMBL" id="MBO8450145.1"/>
    </source>
</evidence>
<dbReference type="EMBL" id="JADIMS010000055">
    <property type="protein sequence ID" value="MBO8450145.1"/>
    <property type="molecule type" value="Genomic_DNA"/>
</dbReference>
<name>A0A9D9END3_9SPIR</name>
<evidence type="ECO:0000256" key="1">
    <source>
        <dbReference type="SAM" id="SignalP"/>
    </source>
</evidence>
<keyword evidence="1" id="KW-0732">Signal</keyword>
<dbReference type="AlphaFoldDB" id="A0A9D9END3"/>
<protein>
    <recommendedName>
        <fullName evidence="4">Lipoprotein</fullName>
    </recommendedName>
</protein>
<feature type="chain" id="PRO_5038449440" description="Lipoprotein" evidence="1">
    <location>
        <begin position="21"/>
        <end position="252"/>
    </location>
</feature>
<organism evidence="2 3">
    <name type="scientific">Candidatus Avitreponema avistercoris</name>
    <dbReference type="NCBI Taxonomy" id="2840705"/>
    <lineage>
        <taxon>Bacteria</taxon>
        <taxon>Pseudomonadati</taxon>
        <taxon>Spirochaetota</taxon>
        <taxon>Spirochaetia</taxon>
        <taxon>Spirochaetales</taxon>
        <taxon>Candidatus Avitreponema</taxon>
    </lineage>
</organism>